<dbReference type="KEGG" id="vff:VITFI_CDS2589"/>
<dbReference type="InterPro" id="IPR027417">
    <property type="entry name" value="P-loop_NTPase"/>
</dbReference>
<feature type="domain" description="ATPase AAA-type core" evidence="1">
    <location>
        <begin position="6"/>
        <end position="86"/>
    </location>
</feature>
<dbReference type="InterPro" id="IPR014555">
    <property type="entry name" value="RecF-like"/>
</dbReference>
<dbReference type="Pfam" id="PF13304">
    <property type="entry name" value="AAA_21"/>
    <property type="match status" value="2"/>
</dbReference>
<dbReference type="GO" id="GO:0005524">
    <property type="term" value="F:ATP binding"/>
    <property type="evidence" value="ECO:0007669"/>
    <property type="project" value="InterPro"/>
</dbReference>
<sequence length="426" mass="47171">MPLGALTVMIGANAAGKSNAIEALRLLSWLAQGHKLSTIRYGGYEPVVRGRIEDLFHRGSDDFSLGCLSDDEDWHRLSLRIGWRDGDLHIQQETVDQLGGRVPLYLLDRPSVGMSTDAGVAYNNFAKGGTKPHVTVSDQMAVFTQLDSPARFEAGHRKAQEVIPVVARRYQRLLSDIVFLDPVPARMREYSFTNDRRLRGDGSHLSSVLHHLWGTDSQAHDEPVRSQREEMLAFIQSLPEQEITGLAFLTGPRGEVMVQLQETFGGLCRWVDASLLSDGTLRVLAIAAAMLSAPQGSLVVIEEIDNGVHPSRAHHLLERLRTLAQQRQLRVLLSTHNPALLDALPDAAVPDVVFCYRDPADGASRLVRLSDVPDVPELLVQGPLGRLMSTGILDRFIKQHPGPETRRQQARAWLASLRLSGEEVRL</sequence>
<dbReference type="EMBL" id="CP022423">
    <property type="protein sequence ID" value="ASM78366.1"/>
    <property type="molecule type" value="Genomic_DNA"/>
</dbReference>
<reference evidence="2 3" key="1">
    <citation type="submission" date="2017-07" db="EMBL/GenBank/DDBJ databases">
        <title>Complete Genome Sequence of the cosmetic ferment Vitreoscilla filiformis (ATCC15551).</title>
        <authorList>
            <person name="Contreras S."/>
            <person name="Sagory-Zalkind P."/>
            <person name="Blanquart H."/>
            <person name="Iltis A."/>
            <person name="Morand S.C."/>
        </authorList>
    </citation>
    <scope>NUCLEOTIDE SEQUENCE [LARGE SCALE GENOMIC DNA]</scope>
    <source>
        <strain evidence="2 3">ATCC 15551</strain>
    </source>
</reference>
<dbReference type="PANTHER" id="PTHR40396">
    <property type="entry name" value="ATPASE-LIKE PROTEIN"/>
    <property type="match status" value="1"/>
</dbReference>
<dbReference type="AlphaFoldDB" id="A0A221KH77"/>
<dbReference type="InterPro" id="IPR003959">
    <property type="entry name" value="ATPase_AAA_core"/>
</dbReference>
<evidence type="ECO:0000313" key="2">
    <source>
        <dbReference type="EMBL" id="ASM78366.1"/>
    </source>
</evidence>
<dbReference type="Proteomes" id="UP000199729">
    <property type="component" value="Chromosome"/>
</dbReference>
<feature type="domain" description="ATPase AAA-type core" evidence="1">
    <location>
        <begin position="227"/>
        <end position="342"/>
    </location>
</feature>
<gene>
    <name evidence="2" type="ORF">VITFI_CDS2589</name>
</gene>
<proteinExistence type="predicted"/>
<evidence type="ECO:0000313" key="3">
    <source>
        <dbReference type="Proteomes" id="UP000199729"/>
    </source>
</evidence>
<accession>A0A221KH77</accession>
<dbReference type="CDD" id="cd00267">
    <property type="entry name" value="ABC_ATPase"/>
    <property type="match status" value="1"/>
</dbReference>
<name>A0A221KH77_VITFI</name>
<protein>
    <recommendedName>
        <fullName evidence="1">ATPase AAA-type core domain-containing protein</fullName>
    </recommendedName>
</protein>
<evidence type="ECO:0000259" key="1">
    <source>
        <dbReference type="Pfam" id="PF13304"/>
    </source>
</evidence>
<dbReference type="Gene3D" id="3.40.50.300">
    <property type="entry name" value="P-loop containing nucleotide triphosphate hydrolases"/>
    <property type="match status" value="2"/>
</dbReference>
<dbReference type="GO" id="GO:0016887">
    <property type="term" value="F:ATP hydrolysis activity"/>
    <property type="evidence" value="ECO:0007669"/>
    <property type="project" value="InterPro"/>
</dbReference>
<dbReference type="PIRSF" id="PIRSF029347">
    <property type="entry name" value="RecF"/>
    <property type="match status" value="1"/>
</dbReference>
<dbReference type="PANTHER" id="PTHR40396:SF1">
    <property type="entry name" value="ATPASE AAA-TYPE CORE DOMAIN-CONTAINING PROTEIN"/>
    <property type="match status" value="1"/>
</dbReference>
<organism evidence="2 3">
    <name type="scientific">Vitreoscilla filiformis</name>
    <dbReference type="NCBI Taxonomy" id="63"/>
    <lineage>
        <taxon>Bacteria</taxon>
        <taxon>Pseudomonadati</taxon>
        <taxon>Pseudomonadota</taxon>
        <taxon>Betaproteobacteria</taxon>
        <taxon>Neisseriales</taxon>
        <taxon>Neisseriaceae</taxon>
        <taxon>Vitreoscilla</taxon>
    </lineage>
</organism>
<keyword evidence="3" id="KW-1185">Reference proteome</keyword>
<dbReference type="SUPFAM" id="SSF52540">
    <property type="entry name" value="P-loop containing nucleoside triphosphate hydrolases"/>
    <property type="match status" value="1"/>
</dbReference>